<evidence type="ECO:0000313" key="7">
    <source>
        <dbReference type="EMBL" id="KAB8076088.1"/>
    </source>
</evidence>
<evidence type="ECO:0000313" key="8">
    <source>
        <dbReference type="Proteomes" id="UP000326565"/>
    </source>
</evidence>
<keyword evidence="3 6" id="KW-1133">Transmembrane helix</keyword>
<dbReference type="GO" id="GO:0016020">
    <property type="term" value="C:membrane"/>
    <property type="evidence" value="ECO:0007669"/>
    <property type="project" value="UniProtKB-SubCell"/>
</dbReference>
<gene>
    <name evidence="7" type="ORF">BDV29DRAFT_170760</name>
</gene>
<keyword evidence="4 6" id="KW-0472">Membrane</keyword>
<evidence type="ECO:0000256" key="4">
    <source>
        <dbReference type="ARBA" id="ARBA00023136"/>
    </source>
</evidence>
<protein>
    <recommendedName>
        <fullName evidence="9">Mid2 domain-containing protein</fullName>
    </recommendedName>
</protein>
<evidence type="ECO:0000256" key="1">
    <source>
        <dbReference type="ARBA" id="ARBA00004167"/>
    </source>
</evidence>
<keyword evidence="2 6" id="KW-0812">Transmembrane</keyword>
<comment type="subcellular location">
    <subcellularLocation>
        <location evidence="1">Membrane</location>
        <topology evidence="1">Single-pass membrane protein</topology>
    </subcellularLocation>
</comment>
<evidence type="ECO:0000256" key="3">
    <source>
        <dbReference type="ARBA" id="ARBA00022989"/>
    </source>
</evidence>
<reference evidence="7 8" key="1">
    <citation type="submission" date="2019-04" db="EMBL/GenBank/DDBJ databases">
        <title>Friends and foes A comparative genomics study of 23 Aspergillus species from section Flavi.</title>
        <authorList>
            <consortium name="DOE Joint Genome Institute"/>
            <person name="Kjaerbolling I."/>
            <person name="Vesth T."/>
            <person name="Frisvad J.C."/>
            <person name="Nybo J.L."/>
            <person name="Theobald S."/>
            <person name="Kildgaard S."/>
            <person name="Isbrandt T."/>
            <person name="Kuo A."/>
            <person name="Sato A."/>
            <person name="Lyhne E.K."/>
            <person name="Kogle M.E."/>
            <person name="Wiebenga A."/>
            <person name="Kun R.S."/>
            <person name="Lubbers R.J."/>
            <person name="Makela M.R."/>
            <person name="Barry K."/>
            <person name="Chovatia M."/>
            <person name="Clum A."/>
            <person name="Daum C."/>
            <person name="Haridas S."/>
            <person name="He G."/>
            <person name="LaButti K."/>
            <person name="Lipzen A."/>
            <person name="Mondo S."/>
            <person name="Riley R."/>
            <person name="Salamov A."/>
            <person name="Simmons B.A."/>
            <person name="Magnuson J.K."/>
            <person name="Henrissat B."/>
            <person name="Mortensen U.H."/>
            <person name="Larsen T.O."/>
            <person name="Devries R.P."/>
            <person name="Grigoriev I.V."/>
            <person name="Machida M."/>
            <person name="Baker S.E."/>
            <person name="Andersen M.R."/>
        </authorList>
    </citation>
    <scope>NUCLEOTIDE SEQUENCE [LARGE SCALE GENOMIC DNA]</scope>
    <source>
        <strain evidence="7 8">CBS 151.66</strain>
    </source>
</reference>
<sequence length="269" mass="29221">MGRQQHRSHLDEPGPTNTAECLPSGWAPSTYFFPGICPSGYVMATTLEIRSETMTETVATCCPVASSNTYSLRASAMTTEPWWATEVCAWQPPAHVITQYTYTLTGTDGFETSKTGSMTSPGSINAYGIEIRWQSTDFSTSQATATVAATQATSNKTQASTGNSSSLKTGAKVGIGVGVTAGVVLAIALALGLFWLRRRKRQQIEPAATQARSNEGTWNYIYNEQPTELPAIRHQPLAYEKAELPADRAQTEHNSRQVEQFELDGQSVR</sequence>
<dbReference type="AlphaFoldDB" id="A0A5N5X5Q8"/>
<evidence type="ECO:0000256" key="2">
    <source>
        <dbReference type="ARBA" id="ARBA00022692"/>
    </source>
</evidence>
<keyword evidence="8" id="KW-1185">Reference proteome</keyword>
<dbReference type="CDD" id="cd12087">
    <property type="entry name" value="TM_EGFR-like"/>
    <property type="match status" value="1"/>
</dbReference>
<evidence type="ECO:0008006" key="9">
    <source>
        <dbReference type="Google" id="ProtNLM"/>
    </source>
</evidence>
<dbReference type="GO" id="GO:0071944">
    <property type="term" value="C:cell periphery"/>
    <property type="evidence" value="ECO:0007669"/>
    <property type="project" value="UniProtKB-ARBA"/>
</dbReference>
<evidence type="ECO:0000256" key="6">
    <source>
        <dbReference type="SAM" id="Phobius"/>
    </source>
</evidence>
<organism evidence="7 8">
    <name type="scientific">Aspergillus leporis</name>
    <dbReference type="NCBI Taxonomy" id="41062"/>
    <lineage>
        <taxon>Eukaryota</taxon>
        <taxon>Fungi</taxon>
        <taxon>Dikarya</taxon>
        <taxon>Ascomycota</taxon>
        <taxon>Pezizomycotina</taxon>
        <taxon>Eurotiomycetes</taxon>
        <taxon>Eurotiomycetidae</taxon>
        <taxon>Eurotiales</taxon>
        <taxon>Aspergillaceae</taxon>
        <taxon>Aspergillus</taxon>
        <taxon>Aspergillus subgen. Circumdati</taxon>
    </lineage>
</organism>
<dbReference type="OrthoDB" id="4770059at2759"/>
<dbReference type="EMBL" id="ML732185">
    <property type="protein sequence ID" value="KAB8076088.1"/>
    <property type="molecule type" value="Genomic_DNA"/>
</dbReference>
<dbReference type="InterPro" id="IPR051694">
    <property type="entry name" value="Immunoregulatory_rcpt-like"/>
</dbReference>
<name>A0A5N5X5Q8_9EURO</name>
<feature type="compositionally biased region" description="Basic and acidic residues" evidence="5">
    <location>
        <begin position="242"/>
        <end position="256"/>
    </location>
</feature>
<accession>A0A5N5X5Q8</accession>
<proteinExistence type="predicted"/>
<dbReference type="Proteomes" id="UP000326565">
    <property type="component" value="Unassembled WGS sequence"/>
</dbReference>
<evidence type="ECO:0000256" key="5">
    <source>
        <dbReference type="SAM" id="MobiDB-lite"/>
    </source>
</evidence>
<feature type="transmembrane region" description="Helical" evidence="6">
    <location>
        <begin position="173"/>
        <end position="196"/>
    </location>
</feature>
<feature type="region of interest" description="Disordered" evidence="5">
    <location>
        <begin position="242"/>
        <end position="269"/>
    </location>
</feature>
<dbReference type="PANTHER" id="PTHR15549">
    <property type="entry name" value="PAIRED IMMUNOGLOBULIN-LIKE TYPE 2 RECEPTOR"/>
    <property type="match status" value="1"/>
</dbReference>